<dbReference type="InterPro" id="IPR007415">
    <property type="entry name" value="Nitrogenase_MoFe_mat_NifZ"/>
</dbReference>
<dbReference type="AlphaFoldDB" id="A0A318KBL7"/>
<dbReference type="RefSeq" id="WP_211309466.1">
    <property type="nucleotide sequence ID" value="NZ_DAIMVG010000033.1"/>
</dbReference>
<keyword evidence="4" id="KW-1185">Reference proteome</keyword>
<evidence type="ECO:0000256" key="1">
    <source>
        <dbReference type="ARBA" id="ARBA00008027"/>
    </source>
</evidence>
<accession>A0A318KBL7</accession>
<dbReference type="GO" id="GO:0009399">
    <property type="term" value="P:nitrogen fixation"/>
    <property type="evidence" value="ECO:0007669"/>
    <property type="project" value="InterPro"/>
</dbReference>
<evidence type="ECO:0000313" key="3">
    <source>
        <dbReference type="EMBL" id="PXX73704.1"/>
    </source>
</evidence>
<dbReference type="EMBL" id="QJKI01000038">
    <property type="protein sequence ID" value="PXX73704.1"/>
    <property type="molecule type" value="Genomic_DNA"/>
</dbReference>
<name>A0A318KBL7_9NEIS</name>
<sequence length="167" mass="18320">MMNARWEYGDGVRLVRNVKNDGTYPGMAVGAPLVRRGSIGHVVDIGTFLQDQVIYSVHFLEDGRIVGCREEELIDINDPWTPSRFEFRDKVCPRVPLTLGGETLTPAGAVGEVLRVIRDAPGGVAYHLHFAEQLPGRVFQVAETLLDPAAGWIPAGEEEVEHDASLS</sequence>
<evidence type="ECO:0000313" key="4">
    <source>
        <dbReference type="Proteomes" id="UP000247555"/>
    </source>
</evidence>
<protein>
    <submittedName>
        <fullName evidence="3">Nitrogen fixation protein NifZ</fullName>
    </submittedName>
</protein>
<keyword evidence="2" id="KW-0535">Nitrogen fixation</keyword>
<organism evidence="3 4">
    <name type="scientific">Rivihabitans pingtungensis</name>
    <dbReference type="NCBI Taxonomy" id="1054498"/>
    <lineage>
        <taxon>Bacteria</taxon>
        <taxon>Pseudomonadati</taxon>
        <taxon>Pseudomonadota</taxon>
        <taxon>Betaproteobacteria</taxon>
        <taxon>Neisseriales</taxon>
        <taxon>Aquaspirillaceae</taxon>
        <taxon>Rivihabitans</taxon>
    </lineage>
</organism>
<proteinExistence type="inferred from homology"/>
<gene>
    <name evidence="3" type="ORF">DFR34_1387</name>
</gene>
<dbReference type="Pfam" id="PF04319">
    <property type="entry name" value="NifZ"/>
    <property type="match status" value="1"/>
</dbReference>
<comment type="similarity">
    <text evidence="1">Belongs to the NifZ family.</text>
</comment>
<comment type="caution">
    <text evidence="3">The sequence shown here is derived from an EMBL/GenBank/DDBJ whole genome shotgun (WGS) entry which is preliminary data.</text>
</comment>
<evidence type="ECO:0000256" key="2">
    <source>
        <dbReference type="ARBA" id="ARBA00023231"/>
    </source>
</evidence>
<dbReference type="Proteomes" id="UP000247555">
    <property type="component" value="Unassembled WGS sequence"/>
</dbReference>
<reference evidence="3 4" key="1">
    <citation type="submission" date="2018-05" db="EMBL/GenBank/DDBJ databases">
        <title>Genomic Encyclopedia of Type Strains, Phase IV (KMG-IV): sequencing the most valuable type-strain genomes for metagenomic binning, comparative biology and taxonomic classification.</title>
        <authorList>
            <person name="Goeker M."/>
        </authorList>
    </citation>
    <scope>NUCLEOTIDE SEQUENCE [LARGE SCALE GENOMIC DNA]</scope>
    <source>
        <strain evidence="3 4">DSM 29661</strain>
    </source>
</reference>